<dbReference type="SUPFAM" id="SSF48498">
    <property type="entry name" value="Tetracyclin repressor-like, C-terminal domain"/>
    <property type="match status" value="1"/>
</dbReference>
<dbReference type="InterPro" id="IPR036271">
    <property type="entry name" value="Tet_transcr_reg_TetR-rel_C_sf"/>
</dbReference>
<sequence length="187" mass="19184">MPSATAARIADAALDVLGTGGIHALSHARVDATAGTPAGSASNYFRTRAALVDAAVTRLQQFDDEQWAATVAGDRPTGPDGLADAFAAFVEAATGPQRTLTVARYVIYVQGVVEPALLETLNGNRARVVGWTAAILADLGARDADNAATGLLAAVEGLILHRLSGFAAIPARPYLRHLVASLCAPDG</sequence>
<dbReference type="Proteomes" id="UP000635606">
    <property type="component" value="Unassembled WGS sequence"/>
</dbReference>
<keyword evidence="1" id="KW-0238">DNA-binding</keyword>
<dbReference type="EMBL" id="BOPH01000039">
    <property type="protein sequence ID" value="GIJ68333.1"/>
    <property type="molecule type" value="Genomic_DNA"/>
</dbReference>
<evidence type="ECO:0000256" key="1">
    <source>
        <dbReference type="ARBA" id="ARBA00023125"/>
    </source>
</evidence>
<feature type="domain" description="HTH tetR-type" evidence="2">
    <location>
        <begin position="9"/>
        <end position="55"/>
    </location>
</feature>
<evidence type="ECO:0000313" key="4">
    <source>
        <dbReference type="EMBL" id="GIJ68333.1"/>
    </source>
</evidence>
<evidence type="ECO:0000259" key="3">
    <source>
        <dbReference type="Pfam" id="PF17940"/>
    </source>
</evidence>
<comment type="caution">
    <text evidence="4">The sequence shown here is derived from an EMBL/GenBank/DDBJ whole genome shotgun (WGS) entry which is preliminary data.</text>
</comment>
<feature type="domain" description="Tetracyclin repressor-like C-terminal group 31" evidence="3">
    <location>
        <begin position="78"/>
        <end position="182"/>
    </location>
</feature>
<evidence type="ECO:0000259" key="2">
    <source>
        <dbReference type="Pfam" id="PF00440"/>
    </source>
</evidence>
<proteinExistence type="predicted"/>
<dbReference type="InterPro" id="IPR041583">
    <property type="entry name" value="TetR_C_31"/>
</dbReference>
<keyword evidence="5" id="KW-1185">Reference proteome</keyword>
<dbReference type="AlphaFoldDB" id="A0A8J3ZUJ0"/>
<gene>
    <name evidence="4" type="ORF">Voc01_032500</name>
</gene>
<dbReference type="InterPro" id="IPR001647">
    <property type="entry name" value="HTH_TetR"/>
</dbReference>
<dbReference type="Gene3D" id="1.10.357.10">
    <property type="entry name" value="Tetracycline Repressor, domain 2"/>
    <property type="match status" value="1"/>
</dbReference>
<protein>
    <recommendedName>
        <fullName evidence="6">Transcriptional regulator, TetR family</fullName>
    </recommendedName>
</protein>
<dbReference type="GO" id="GO:0003677">
    <property type="term" value="F:DNA binding"/>
    <property type="evidence" value="ECO:0007669"/>
    <property type="project" value="UniProtKB-KW"/>
</dbReference>
<reference evidence="4" key="1">
    <citation type="submission" date="2021-01" db="EMBL/GenBank/DDBJ databases">
        <title>Whole genome shotgun sequence of Virgisporangium ochraceum NBRC 16418.</title>
        <authorList>
            <person name="Komaki H."/>
            <person name="Tamura T."/>
        </authorList>
    </citation>
    <scope>NUCLEOTIDE SEQUENCE</scope>
    <source>
        <strain evidence="4">NBRC 16418</strain>
    </source>
</reference>
<accession>A0A8J3ZUJ0</accession>
<evidence type="ECO:0000313" key="5">
    <source>
        <dbReference type="Proteomes" id="UP000635606"/>
    </source>
</evidence>
<organism evidence="4 5">
    <name type="scientific">Virgisporangium ochraceum</name>
    <dbReference type="NCBI Taxonomy" id="65505"/>
    <lineage>
        <taxon>Bacteria</taxon>
        <taxon>Bacillati</taxon>
        <taxon>Actinomycetota</taxon>
        <taxon>Actinomycetes</taxon>
        <taxon>Micromonosporales</taxon>
        <taxon>Micromonosporaceae</taxon>
        <taxon>Virgisporangium</taxon>
    </lineage>
</organism>
<name>A0A8J3ZUJ0_9ACTN</name>
<dbReference type="Pfam" id="PF17940">
    <property type="entry name" value="TetR_C_31"/>
    <property type="match status" value="1"/>
</dbReference>
<dbReference type="InterPro" id="IPR009057">
    <property type="entry name" value="Homeodomain-like_sf"/>
</dbReference>
<dbReference type="Pfam" id="PF00440">
    <property type="entry name" value="TetR_N"/>
    <property type="match status" value="1"/>
</dbReference>
<dbReference type="RefSeq" id="WP_203928279.1">
    <property type="nucleotide sequence ID" value="NZ_BOPH01000039.1"/>
</dbReference>
<dbReference type="SUPFAM" id="SSF46689">
    <property type="entry name" value="Homeodomain-like"/>
    <property type="match status" value="1"/>
</dbReference>
<evidence type="ECO:0008006" key="6">
    <source>
        <dbReference type="Google" id="ProtNLM"/>
    </source>
</evidence>